<accession>A0AAV7NNH1</accession>
<keyword evidence="3" id="KW-1185">Reference proteome</keyword>
<comment type="caution">
    <text evidence="2">The sequence shown here is derived from an EMBL/GenBank/DDBJ whole genome shotgun (WGS) entry which is preliminary data.</text>
</comment>
<gene>
    <name evidence="2" type="ORF">NDU88_005790</name>
</gene>
<reference evidence="2" key="1">
    <citation type="journal article" date="2022" name="bioRxiv">
        <title>Sequencing and chromosome-scale assembly of the giantPleurodeles waltlgenome.</title>
        <authorList>
            <person name="Brown T."/>
            <person name="Elewa A."/>
            <person name="Iarovenko S."/>
            <person name="Subramanian E."/>
            <person name="Araus A.J."/>
            <person name="Petzold A."/>
            <person name="Susuki M."/>
            <person name="Suzuki K.-i.T."/>
            <person name="Hayashi T."/>
            <person name="Toyoda A."/>
            <person name="Oliveira C."/>
            <person name="Osipova E."/>
            <person name="Leigh N.D."/>
            <person name="Simon A."/>
            <person name="Yun M.H."/>
        </authorList>
    </citation>
    <scope>NUCLEOTIDE SEQUENCE</scope>
    <source>
        <strain evidence="2">20211129_DDA</strain>
        <tissue evidence="2">Liver</tissue>
    </source>
</reference>
<feature type="compositionally biased region" description="Low complexity" evidence="1">
    <location>
        <begin position="91"/>
        <end position="113"/>
    </location>
</feature>
<evidence type="ECO:0000313" key="2">
    <source>
        <dbReference type="EMBL" id="KAJ1117593.1"/>
    </source>
</evidence>
<evidence type="ECO:0000313" key="3">
    <source>
        <dbReference type="Proteomes" id="UP001066276"/>
    </source>
</evidence>
<protein>
    <submittedName>
        <fullName evidence="2">Uncharacterized protein</fullName>
    </submittedName>
</protein>
<feature type="compositionally biased region" description="Basic residues" evidence="1">
    <location>
        <begin position="148"/>
        <end position="158"/>
    </location>
</feature>
<feature type="compositionally biased region" description="Basic and acidic residues" evidence="1">
    <location>
        <begin position="30"/>
        <end position="39"/>
    </location>
</feature>
<dbReference type="Proteomes" id="UP001066276">
    <property type="component" value="Chromosome 8"/>
</dbReference>
<organism evidence="2 3">
    <name type="scientific">Pleurodeles waltl</name>
    <name type="common">Iberian ribbed newt</name>
    <dbReference type="NCBI Taxonomy" id="8319"/>
    <lineage>
        <taxon>Eukaryota</taxon>
        <taxon>Metazoa</taxon>
        <taxon>Chordata</taxon>
        <taxon>Craniata</taxon>
        <taxon>Vertebrata</taxon>
        <taxon>Euteleostomi</taxon>
        <taxon>Amphibia</taxon>
        <taxon>Batrachia</taxon>
        <taxon>Caudata</taxon>
        <taxon>Salamandroidea</taxon>
        <taxon>Salamandridae</taxon>
        <taxon>Pleurodelinae</taxon>
        <taxon>Pleurodeles</taxon>
    </lineage>
</organism>
<dbReference type="AlphaFoldDB" id="A0AAV7NNH1"/>
<feature type="region of interest" description="Disordered" evidence="1">
    <location>
        <begin position="18"/>
        <end position="168"/>
    </location>
</feature>
<name>A0AAV7NNH1_PLEWA</name>
<proteinExistence type="predicted"/>
<sequence length="168" mass="17618">MVPRWGVWPRTWRWRTPEFLAPEGPASRGSEARLPRADRGPGCGVKPTEGTESGWAPAATPESAGIGLSEKLEAGGLSAQLKPRPRVEPQSEAARGRAAQSGGGRRASSPAAAEVSEGGLGAQVWSRPVGVRRGGAPGGGRPRESKRAGPRSRMRRWAAGRGGSEARR</sequence>
<dbReference type="EMBL" id="JANPWB010000012">
    <property type="protein sequence ID" value="KAJ1117593.1"/>
    <property type="molecule type" value="Genomic_DNA"/>
</dbReference>
<evidence type="ECO:0000256" key="1">
    <source>
        <dbReference type="SAM" id="MobiDB-lite"/>
    </source>
</evidence>